<reference evidence="1" key="2">
    <citation type="journal article" date="2015" name="Data Brief">
        <title>Shoot transcriptome of the giant reed, Arundo donax.</title>
        <authorList>
            <person name="Barrero R.A."/>
            <person name="Guerrero F.D."/>
            <person name="Moolhuijzen P."/>
            <person name="Goolsby J.A."/>
            <person name="Tidwell J."/>
            <person name="Bellgard S.E."/>
            <person name="Bellgard M.I."/>
        </authorList>
    </citation>
    <scope>NUCLEOTIDE SEQUENCE</scope>
    <source>
        <tissue evidence="1">Shoot tissue taken approximately 20 cm above the soil surface</tissue>
    </source>
</reference>
<name>A0A0A9EEU9_ARUDO</name>
<accession>A0A0A9EEU9</accession>
<dbReference type="AlphaFoldDB" id="A0A0A9EEU9"/>
<evidence type="ECO:0000313" key="1">
    <source>
        <dbReference type="EMBL" id="JAD98576.1"/>
    </source>
</evidence>
<proteinExistence type="predicted"/>
<dbReference type="EMBL" id="GBRH01199319">
    <property type="protein sequence ID" value="JAD98576.1"/>
    <property type="molecule type" value="Transcribed_RNA"/>
</dbReference>
<reference evidence="1" key="1">
    <citation type="submission" date="2014-09" db="EMBL/GenBank/DDBJ databases">
        <authorList>
            <person name="Magalhaes I.L.F."/>
            <person name="Oliveira U."/>
            <person name="Santos F.R."/>
            <person name="Vidigal T.H.D.A."/>
            <person name="Brescovit A.D."/>
            <person name="Santos A.J."/>
        </authorList>
    </citation>
    <scope>NUCLEOTIDE SEQUENCE</scope>
    <source>
        <tissue evidence="1">Shoot tissue taken approximately 20 cm above the soil surface</tissue>
    </source>
</reference>
<sequence>MILEVLKATNCGIIYQDVELPKTGLQETGQSSDVRRIGDLQLMEDDTGEPQASELLDGRRTSRIVPGC</sequence>
<organism evidence="1">
    <name type="scientific">Arundo donax</name>
    <name type="common">Giant reed</name>
    <name type="synonym">Donax arundinaceus</name>
    <dbReference type="NCBI Taxonomy" id="35708"/>
    <lineage>
        <taxon>Eukaryota</taxon>
        <taxon>Viridiplantae</taxon>
        <taxon>Streptophyta</taxon>
        <taxon>Embryophyta</taxon>
        <taxon>Tracheophyta</taxon>
        <taxon>Spermatophyta</taxon>
        <taxon>Magnoliopsida</taxon>
        <taxon>Liliopsida</taxon>
        <taxon>Poales</taxon>
        <taxon>Poaceae</taxon>
        <taxon>PACMAD clade</taxon>
        <taxon>Arundinoideae</taxon>
        <taxon>Arundineae</taxon>
        <taxon>Arundo</taxon>
    </lineage>
</organism>
<protein>
    <submittedName>
        <fullName evidence="1">Uncharacterized protein</fullName>
    </submittedName>
</protein>